<accession>A0A6J7X6L8</accession>
<gene>
    <name evidence="1" type="ORF">UFOVP745_8</name>
</gene>
<protein>
    <submittedName>
        <fullName evidence="1">Uncharacterized protein</fullName>
    </submittedName>
</protein>
<reference evidence="1" key="1">
    <citation type="submission" date="2020-05" db="EMBL/GenBank/DDBJ databases">
        <authorList>
            <person name="Chiriac C."/>
            <person name="Salcher M."/>
            <person name="Ghai R."/>
            <person name="Kavagutti S V."/>
        </authorList>
    </citation>
    <scope>NUCLEOTIDE SEQUENCE</scope>
</reference>
<name>A0A6J7X6L8_9CAUD</name>
<organism evidence="1">
    <name type="scientific">uncultured Caudovirales phage</name>
    <dbReference type="NCBI Taxonomy" id="2100421"/>
    <lineage>
        <taxon>Viruses</taxon>
        <taxon>Duplodnaviria</taxon>
        <taxon>Heunggongvirae</taxon>
        <taxon>Uroviricota</taxon>
        <taxon>Caudoviricetes</taxon>
        <taxon>Peduoviridae</taxon>
        <taxon>Maltschvirus</taxon>
        <taxon>Maltschvirus maltsch</taxon>
    </lineage>
</organism>
<evidence type="ECO:0000313" key="1">
    <source>
        <dbReference type="EMBL" id="CAB5225374.1"/>
    </source>
</evidence>
<sequence>MPNNPYQTEGDLGFVGISSRENPVNIQAGFVQYAQNMRMDRGEAKVRAGCLDLTATDLVSSGKKFLTGCLYTTPAGVQYIVLVSETGLYTYNTATKLYSSAYNYPTQTIGGTSYVRGITESDPVDAFQAENKIYILRGYSRNEVFTITGSPAVSRTGSTVTLNFGATPHGYAIGDEIIVYVPTHPDFSGSYFVETVPSSTSVTYTTTASGSKNHTTFTCVEAKAPLVFDGTTVTVVPQAVDAAGTAAQYPYLANETDACMPPADFGMYFQGRIVLCVSRDEIAASNYYEPNVFDVSLDQFKINLGDNDYIVGFVPFQEDKFLIFKRNSIYYAYIPPPAITNTTIDRGIDNSSFLQTLTNQFGCVARRSITFAGQQVFFLSDRGVYMLNNTLDLKLVGDQKPLSDRISNIIEDINTQYAQNACGLFFNNRYYLSVPLVDSLVAPTTNNATLVYSLLNQAWESVDKYPQNSSVGSYAPRVLLQAVYNNRNQMFAVSLRKLHLSEQGDVDLLNNGTGTPVLGTALLGDTAGADSAVFVTGVIQSPIPAILTSRRYSFKTFDQKRFSGLQTDMLLDANTSMDISAIATNPDNAISLINFTSTTAEDKNVRTKVSRRAYALDIKFTINAGRPTIRGLTIDAITPGRNLVSTE</sequence>
<dbReference type="EMBL" id="LR798348">
    <property type="protein sequence ID" value="CAB5225374.1"/>
    <property type="molecule type" value="Genomic_DNA"/>
</dbReference>
<proteinExistence type="predicted"/>